<dbReference type="SUPFAM" id="SSF53649">
    <property type="entry name" value="Alkaline phosphatase-like"/>
    <property type="match status" value="1"/>
</dbReference>
<dbReference type="KEGG" id="vpy:HZI73_25305"/>
<gene>
    <name evidence="4" type="ORF">HZI73_25305</name>
</gene>
<evidence type="ECO:0000256" key="2">
    <source>
        <dbReference type="ARBA" id="ARBA00022801"/>
    </source>
</evidence>
<dbReference type="GO" id="GO:0004065">
    <property type="term" value="F:arylsulfatase activity"/>
    <property type="evidence" value="ECO:0007669"/>
    <property type="project" value="TreeGrafter"/>
</dbReference>
<evidence type="ECO:0000256" key="1">
    <source>
        <dbReference type="ARBA" id="ARBA00008779"/>
    </source>
</evidence>
<keyword evidence="5" id="KW-1185">Reference proteome</keyword>
<dbReference type="Pfam" id="PF00884">
    <property type="entry name" value="Sulfatase"/>
    <property type="match status" value="1"/>
</dbReference>
<accession>A0A8J8MP87</accession>
<reference evidence="4" key="1">
    <citation type="submission" date="2020-07" db="EMBL/GenBank/DDBJ databases">
        <title>Vallitalea pronyensis genome.</title>
        <authorList>
            <person name="Postec A."/>
        </authorList>
    </citation>
    <scope>NUCLEOTIDE SEQUENCE</scope>
    <source>
        <strain evidence="4">FatNI3</strain>
    </source>
</reference>
<protein>
    <submittedName>
        <fullName evidence="4">Sulfatase</fullName>
    </submittedName>
</protein>
<dbReference type="EMBL" id="CP058649">
    <property type="protein sequence ID" value="QUI25410.1"/>
    <property type="molecule type" value="Genomic_DNA"/>
</dbReference>
<name>A0A8J8MP87_9FIRM</name>
<dbReference type="PANTHER" id="PTHR42693:SF53">
    <property type="entry name" value="ENDO-4-O-SULFATASE"/>
    <property type="match status" value="1"/>
</dbReference>
<dbReference type="Gene3D" id="3.30.1120.10">
    <property type="match status" value="1"/>
</dbReference>
<dbReference type="Gene3D" id="3.40.720.10">
    <property type="entry name" value="Alkaline Phosphatase, subunit A"/>
    <property type="match status" value="1"/>
</dbReference>
<dbReference type="InterPro" id="IPR050738">
    <property type="entry name" value="Sulfatase"/>
</dbReference>
<dbReference type="InterPro" id="IPR017850">
    <property type="entry name" value="Alkaline_phosphatase_core_sf"/>
</dbReference>
<dbReference type="Proteomes" id="UP000683246">
    <property type="component" value="Chromosome"/>
</dbReference>
<feature type="domain" description="Sulfatase N-terminal" evidence="3">
    <location>
        <begin position="5"/>
        <end position="379"/>
    </location>
</feature>
<evidence type="ECO:0000313" key="4">
    <source>
        <dbReference type="EMBL" id="QUI25410.1"/>
    </source>
</evidence>
<dbReference type="InterPro" id="IPR000917">
    <property type="entry name" value="Sulfatase_N"/>
</dbReference>
<dbReference type="PANTHER" id="PTHR42693">
    <property type="entry name" value="ARYLSULFATASE FAMILY MEMBER"/>
    <property type="match status" value="1"/>
</dbReference>
<comment type="similarity">
    <text evidence="1">Belongs to the sulfatase family.</text>
</comment>
<proteinExistence type="inferred from homology"/>
<evidence type="ECO:0000259" key="3">
    <source>
        <dbReference type="Pfam" id="PF00884"/>
    </source>
</evidence>
<sequence>MMKKPNIVYVFPDQYRIHAMGFWRKPEYRDALRGVSDPVHTPNLDKFADESIVLTQAVSTCPLCSPYRGMLFSGRYPEQNGVKHNCNNMRTDSLREDITCLTDVLADEGYNVGYIGKWHLDMPVPNCDAKGNYMVENGTHFPDGSKLGDVDLTDSANLYHCCWKAVTPESRRHRIDYWHNYGVNDWRQTTQYRDTDNKRYTVNKWAAAADGDLAVSYIHNDQGQRNEDNPFFLCVGINPPHNPYTEKEHTDMEMFDKYYSEERVPDIWHLLNRPNVPENAEAINFVRYYFSSVTGIDRQFGRIIEALESKGELENTIVVFSSDHGEMMGGHNLGAKNLPHEESYLIPFILRYPRAVSHRLEDLKMAGPDVMPTLLGLAGLKESIPMDLDGTDYSEIFIKGEEAKIEKPKSSLYIYDYPECQRKGVRTDRYTFVIERDEQGNMNKSYIFDNEADPYQMNNLDFEDLSHETLEFLKKELGYWLQKAGDQWYQDRVFEDFINYESVEIS</sequence>
<organism evidence="4 5">
    <name type="scientific">Vallitalea pronyensis</name>
    <dbReference type="NCBI Taxonomy" id="1348613"/>
    <lineage>
        <taxon>Bacteria</taxon>
        <taxon>Bacillati</taxon>
        <taxon>Bacillota</taxon>
        <taxon>Clostridia</taxon>
        <taxon>Lachnospirales</taxon>
        <taxon>Vallitaleaceae</taxon>
        <taxon>Vallitalea</taxon>
    </lineage>
</organism>
<dbReference type="AlphaFoldDB" id="A0A8J8MP87"/>
<dbReference type="RefSeq" id="WP_212696115.1">
    <property type="nucleotide sequence ID" value="NZ_CP058649.1"/>
</dbReference>
<evidence type="ECO:0000313" key="5">
    <source>
        <dbReference type="Proteomes" id="UP000683246"/>
    </source>
</evidence>
<keyword evidence="2" id="KW-0378">Hydrolase</keyword>
<dbReference type="CDD" id="cd16034">
    <property type="entry name" value="sulfatase_like"/>
    <property type="match status" value="1"/>
</dbReference>